<dbReference type="HAMAP" id="MF_02104">
    <property type="entry name" value="LutC"/>
    <property type="match status" value="1"/>
</dbReference>
<proteinExistence type="inferred from homology"/>
<dbReference type="STRING" id="402384.HM131_18130"/>
<comment type="function">
    <text evidence="1">Is involved in L-lactate degradation and allows cells to grow with lactate as the sole carbon source.</text>
</comment>
<dbReference type="InterPro" id="IPR022823">
    <property type="entry name" value="LutC"/>
</dbReference>
<dbReference type="PANTHER" id="PTHR43682:SF1">
    <property type="entry name" value="LACTATE UTILIZATION PROTEIN C"/>
    <property type="match status" value="1"/>
</dbReference>
<dbReference type="Proteomes" id="UP000192527">
    <property type="component" value="Chromosome"/>
</dbReference>
<dbReference type="OrthoDB" id="9794157at2"/>
<accession>A0A1W5ZZH7</accession>
<dbReference type="Gene3D" id="3.40.50.10420">
    <property type="entry name" value="NagB/RpiA/CoA transferase-like"/>
    <property type="match status" value="1"/>
</dbReference>
<dbReference type="InterPro" id="IPR037171">
    <property type="entry name" value="NagB/RpiA_transferase-like"/>
</dbReference>
<dbReference type="SUPFAM" id="SSF100950">
    <property type="entry name" value="NagB/RpiA/CoA transferase-like"/>
    <property type="match status" value="1"/>
</dbReference>
<reference evidence="3 4" key="1">
    <citation type="submission" date="2017-04" db="EMBL/GenBank/DDBJ databases">
        <title>The whole genome sequencing and assembly of Halobacillus mangrovi strain.</title>
        <authorList>
            <person name="Lee S.-J."/>
            <person name="Park M.-K."/>
            <person name="Kim J.-Y."/>
            <person name="Lee Y.-J."/>
            <person name="Yi H."/>
            <person name="Bahn Y.-S."/>
            <person name="Kim J.F."/>
            <person name="Lee D.-W."/>
        </authorList>
    </citation>
    <scope>NUCLEOTIDE SEQUENCE [LARGE SCALE GENOMIC DNA]</scope>
    <source>
        <strain evidence="3 4">KTB 131</strain>
    </source>
</reference>
<dbReference type="Pfam" id="PF02589">
    <property type="entry name" value="LUD_dom"/>
    <property type="match status" value="1"/>
</dbReference>
<evidence type="ECO:0000313" key="3">
    <source>
        <dbReference type="EMBL" id="ARI78641.1"/>
    </source>
</evidence>
<name>A0A1W5ZZH7_9BACI</name>
<dbReference type="PANTHER" id="PTHR43682">
    <property type="entry name" value="LACTATE UTILIZATION PROTEIN C"/>
    <property type="match status" value="1"/>
</dbReference>
<evidence type="ECO:0000256" key="1">
    <source>
        <dbReference type="HAMAP-Rule" id="MF_02104"/>
    </source>
</evidence>
<protein>
    <recommendedName>
        <fullName evidence="1">Lactate utilization protein C</fullName>
    </recommendedName>
</protein>
<dbReference type="AlphaFoldDB" id="A0A1W5ZZH7"/>
<dbReference type="KEGG" id="hmn:HM131_18130"/>
<gene>
    <name evidence="1" type="primary">lutC</name>
    <name evidence="3" type="ORF">HM131_18130</name>
</gene>
<dbReference type="GO" id="GO:0006089">
    <property type="term" value="P:lactate metabolic process"/>
    <property type="evidence" value="ECO:0007669"/>
    <property type="project" value="UniProtKB-UniRule"/>
</dbReference>
<dbReference type="InterPro" id="IPR003741">
    <property type="entry name" value="LUD_dom"/>
</dbReference>
<evidence type="ECO:0000259" key="2">
    <source>
        <dbReference type="Pfam" id="PF02589"/>
    </source>
</evidence>
<dbReference type="EMBL" id="CP020772">
    <property type="protein sequence ID" value="ARI78641.1"/>
    <property type="molecule type" value="Genomic_DNA"/>
</dbReference>
<evidence type="ECO:0000313" key="4">
    <source>
        <dbReference type="Proteomes" id="UP000192527"/>
    </source>
</evidence>
<comment type="similarity">
    <text evidence="1">Belongs to the LutC/YkgG family.</text>
</comment>
<organism evidence="3 4">
    <name type="scientific">Halobacillus mangrovi</name>
    <dbReference type="NCBI Taxonomy" id="402384"/>
    <lineage>
        <taxon>Bacteria</taxon>
        <taxon>Bacillati</taxon>
        <taxon>Bacillota</taxon>
        <taxon>Bacilli</taxon>
        <taxon>Bacillales</taxon>
        <taxon>Bacillaceae</taxon>
        <taxon>Halobacillus</taxon>
    </lineage>
</organism>
<feature type="domain" description="LUD" evidence="2">
    <location>
        <begin position="48"/>
        <end position="232"/>
    </location>
</feature>
<dbReference type="RefSeq" id="WP_085031100.1">
    <property type="nucleotide sequence ID" value="NZ_CP020772.1"/>
</dbReference>
<sequence length="235" mass="26085">MAIHNREAFLDKLAGRLGRPRRTEVAPPSYSVRPQERVFQGATQDELVEKLEAQCEVIHTSFERVTLSELEDTLRRVLNGYGVSKIVSAGGPRIETSGLVDFYDQLRKEDYEVQIWDEEKGRQNVEFAEQAGAGIVFSDITLAESGTVTLFNDRYNGRSISLLPETFIAIIPKSTMVPRMTQAGRLIHEEEEKGNPVSSCVSFVTGPSNSADIEMNLIVGVHGPVKATYIVVDDL</sequence>
<keyword evidence="4" id="KW-1185">Reference proteome</keyword>
<dbReference type="InterPro" id="IPR024185">
    <property type="entry name" value="FTHF_cligase-like_sf"/>
</dbReference>